<reference evidence="15 16" key="1">
    <citation type="submission" date="2017-05" db="EMBL/GenBank/DDBJ databases">
        <authorList>
            <person name="Varghese N."/>
            <person name="Submissions S."/>
        </authorList>
    </citation>
    <scope>NUCLEOTIDE SEQUENCE [LARGE SCALE GENOMIC DNA]</scope>
    <source>
        <strain evidence="15 16">DSM 21985</strain>
    </source>
</reference>
<comment type="pathway">
    <text evidence="2 10 11">Porphyrin-containing compound metabolism; protoporphyrin-IX biosynthesis; coproporphyrinogen-III from 5-aminolevulinate: step 4/4.</text>
</comment>
<dbReference type="CDD" id="cd00717">
    <property type="entry name" value="URO-D"/>
    <property type="match status" value="1"/>
</dbReference>
<protein>
    <recommendedName>
        <fullName evidence="5 10">Uroporphyrinogen decarboxylase</fullName>
        <shortName evidence="10">UPD</shortName>
        <shortName evidence="10">URO-D</shortName>
        <ecNumber evidence="5 10">4.1.1.37</ecNumber>
    </recommendedName>
</protein>
<keyword evidence="9 10" id="KW-0627">Porphyrin biosynthesis</keyword>
<evidence type="ECO:0000256" key="12">
    <source>
        <dbReference type="RuleBase" id="RU004169"/>
    </source>
</evidence>
<dbReference type="Pfam" id="PF01208">
    <property type="entry name" value="URO-D"/>
    <property type="match status" value="1"/>
</dbReference>
<feature type="domain" description="Uroporphyrinogen decarboxylase (URO-D)" evidence="14">
    <location>
        <begin position="143"/>
        <end position="159"/>
    </location>
</feature>
<dbReference type="SUPFAM" id="SSF51726">
    <property type="entry name" value="UROD/MetE-like"/>
    <property type="match status" value="1"/>
</dbReference>
<dbReference type="FunFam" id="3.20.20.210:FF:000008">
    <property type="entry name" value="Uroporphyrinogen decarboxylase"/>
    <property type="match status" value="1"/>
</dbReference>
<evidence type="ECO:0000259" key="13">
    <source>
        <dbReference type="PROSITE" id="PS00906"/>
    </source>
</evidence>
<evidence type="ECO:0000256" key="5">
    <source>
        <dbReference type="ARBA" id="ARBA00012288"/>
    </source>
</evidence>
<dbReference type="HAMAP" id="MF_00218">
    <property type="entry name" value="URO_D"/>
    <property type="match status" value="1"/>
</dbReference>
<evidence type="ECO:0000259" key="14">
    <source>
        <dbReference type="PROSITE" id="PS00907"/>
    </source>
</evidence>
<evidence type="ECO:0000256" key="4">
    <source>
        <dbReference type="ARBA" id="ARBA00011738"/>
    </source>
</evidence>
<evidence type="ECO:0000256" key="3">
    <source>
        <dbReference type="ARBA" id="ARBA00009935"/>
    </source>
</evidence>
<proteinExistence type="inferred from homology"/>
<dbReference type="AlphaFoldDB" id="A0A521BHA0"/>
<gene>
    <name evidence="10" type="primary">hemE</name>
    <name evidence="15" type="ORF">SAMN06265219_102290</name>
</gene>
<comment type="subcellular location">
    <subcellularLocation>
        <location evidence="1">Cytoplasm</location>
        <location evidence="1">Cytosol</location>
    </subcellularLocation>
</comment>
<evidence type="ECO:0000256" key="6">
    <source>
        <dbReference type="ARBA" id="ARBA00022490"/>
    </source>
</evidence>
<evidence type="ECO:0000256" key="2">
    <source>
        <dbReference type="ARBA" id="ARBA00004804"/>
    </source>
</evidence>
<dbReference type="GO" id="GO:0005829">
    <property type="term" value="C:cytosol"/>
    <property type="evidence" value="ECO:0007669"/>
    <property type="project" value="UniProtKB-SubCell"/>
</dbReference>
<feature type="site" description="Transition state stabilizer" evidence="10">
    <location>
        <position position="78"/>
    </location>
</feature>
<feature type="binding site" evidence="10">
    <location>
        <position position="155"/>
    </location>
    <ligand>
        <name>substrate</name>
    </ligand>
</feature>
<dbReference type="InterPro" id="IPR000257">
    <property type="entry name" value="Uroporphyrinogen_deCOase"/>
</dbReference>
<keyword evidence="8 10" id="KW-0456">Lyase</keyword>
<name>A0A521BHA0_9BACT</name>
<evidence type="ECO:0000256" key="10">
    <source>
        <dbReference type="HAMAP-Rule" id="MF_00218"/>
    </source>
</evidence>
<dbReference type="GO" id="GO:0004853">
    <property type="term" value="F:uroporphyrinogen decarboxylase activity"/>
    <property type="evidence" value="ECO:0007669"/>
    <property type="project" value="UniProtKB-UniRule"/>
</dbReference>
<dbReference type="Proteomes" id="UP000317557">
    <property type="component" value="Unassembled WGS sequence"/>
</dbReference>
<comment type="subunit">
    <text evidence="4 10">Homodimer.</text>
</comment>
<feature type="binding site" evidence="10">
    <location>
        <position position="320"/>
    </location>
    <ligand>
        <name>substrate</name>
    </ligand>
</feature>
<feature type="binding site" evidence="10">
    <location>
        <position position="78"/>
    </location>
    <ligand>
        <name>substrate</name>
    </ligand>
</feature>
<comment type="function">
    <text evidence="10">Catalyzes the decarboxylation of four acetate groups of uroporphyrinogen-III to yield coproporphyrinogen-III.</text>
</comment>
<evidence type="ECO:0000256" key="11">
    <source>
        <dbReference type="RuleBase" id="RU000554"/>
    </source>
</evidence>
<organism evidence="15 16">
    <name type="scientific">Gracilimonas mengyeensis</name>
    <dbReference type="NCBI Taxonomy" id="1302730"/>
    <lineage>
        <taxon>Bacteria</taxon>
        <taxon>Pseudomonadati</taxon>
        <taxon>Balneolota</taxon>
        <taxon>Balneolia</taxon>
        <taxon>Balneolales</taxon>
        <taxon>Balneolaceae</taxon>
        <taxon>Gracilimonas</taxon>
    </lineage>
</organism>
<dbReference type="PANTHER" id="PTHR21091:SF169">
    <property type="entry name" value="UROPORPHYRINOGEN DECARBOXYLASE"/>
    <property type="match status" value="1"/>
</dbReference>
<feature type="binding site" evidence="10">
    <location>
        <position position="48"/>
    </location>
    <ligand>
        <name>substrate</name>
    </ligand>
</feature>
<dbReference type="Gene3D" id="3.20.20.210">
    <property type="match status" value="1"/>
</dbReference>
<feature type="binding site" evidence="10">
    <location>
        <begin position="29"/>
        <end position="33"/>
    </location>
    <ligand>
        <name>substrate</name>
    </ligand>
</feature>
<dbReference type="RefSeq" id="WP_142453292.1">
    <property type="nucleotide sequence ID" value="NZ_FXTP01000002.1"/>
</dbReference>
<dbReference type="InterPro" id="IPR006361">
    <property type="entry name" value="Uroporphyrinogen_deCO2ase_HemE"/>
</dbReference>
<feature type="binding site" evidence="10">
    <location>
        <position position="210"/>
    </location>
    <ligand>
        <name>substrate</name>
    </ligand>
</feature>
<keyword evidence="6 10" id="KW-0963">Cytoplasm</keyword>
<evidence type="ECO:0000256" key="1">
    <source>
        <dbReference type="ARBA" id="ARBA00004514"/>
    </source>
</evidence>
<dbReference type="InterPro" id="IPR038071">
    <property type="entry name" value="UROD/MetE-like_sf"/>
</dbReference>
<sequence length="343" mass="38637">MAFPELKNRLLLDTLEGAETERPPVWMMRQAGRYLPEYMEIKKKYSFFERVKTPELASEITIQPIDIVGTDAAILFSDILVLIECLDVEVQLKPGFGPYLSDPIRTVEQVENLNIKPAEEQLSYVYDALTLTRKELGGRVPLIGFAGAPWTLFCYLVEGQGSKTFSTAKSFLFSQPEAAHKLLEVMTDQTIQYLHNQVKAGAQVLQVFESWAAALGPDDFQKLALPHLKRIANEDYGVPLIMFCKDAEWSYPLFANTKVSSFGVGWGCTPEHARQFAGDKVVQGNFDPSKLLMKPDQIEAEAKEMMQRFGKGNYIANLGHGILPDVPVENAKRFVDTVKNFRY</sequence>
<evidence type="ECO:0000256" key="9">
    <source>
        <dbReference type="ARBA" id="ARBA00023244"/>
    </source>
</evidence>
<dbReference type="EMBL" id="FXTP01000002">
    <property type="protein sequence ID" value="SMO46409.1"/>
    <property type="molecule type" value="Genomic_DNA"/>
</dbReference>
<dbReference type="PANTHER" id="PTHR21091">
    <property type="entry name" value="METHYLTETRAHYDROFOLATE:HOMOCYSTEINE METHYLTRANSFERASE RELATED"/>
    <property type="match status" value="1"/>
</dbReference>
<dbReference type="EC" id="4.1.1.37" evidence="5 10"/>
<evidence type="ECO:0000256" key="8">
    <source>
        <dbReference type="ARBA" id="ARBA00023239"/>
    </source>
</evidence>
<evidence type="ECO:0000313" key="16">
    <source>
        <dbReference type="Proteomes" id="UP000317557"/>
    </source>
</evidence>
<evidence type="ECO:0000313" key="15">
    <source>
        <dbReference type="EMBL" id="SMO46409.1"/>
    </source>
</evidence>
<dbReference type="GO" id="GO:0006782">
    <property type="term" value="P:protoporphyrinogen IX biosynthetic process"/>
    <property type="evidence" value="ECO:0007669"/>
    <property type="project" value="UniProtKB-UniRule"/>
</dbReference>
<dbReference type="NCBIfam" id="TIGR01464">
    <property type="entry name" value="hemE"/>
    <property type="match status" value="1"/>
</dbReference>
<dbReference type="PROSITE" id="PS00907">
    <property type="entry name" value="UROD_2"/>
    <property type="match status" value="1"/>
</dbReference>
<comment type="similarity">
    <text evidence="3 10 12">Belongs to the uroporphyrinogen decarboxylase family.</text>
</comment>
<accession>A0A521BHA0</accession>
<comment type="catalytic activity">
    <reaction evidence="10 11">
        <text>uroporphyrinogen III + 4 H(+) = coproporphyrinogen III + 4 CO2</text>
        <dbReference type="Rhea" id="RHEA:19865"/>
        <dbReference type="ChEBI" id="CHEBI:15378"/>
        <dbReference type="ChEBI" id="CHEBI:16526"/>
        <dbReference type="ChEBI" id="CHEBI:57308"/>
        <dbReference type="ChEBI" id="CHEBI:57309"/>
        <dbReference type="EC" id="4.1.1.37"/>
    </reaction>
</comment>
<keyword evidence="16" id="KW-1185">Reference proteome</keyword>
<keyword evidence="7 10" id="KW-0210">Decarboxylase</keyword>
<dbReference type="OrthoDB" id="9806656at2"/>
<evidence type="ECO:0000256" key="7">
    <source>
        <dbReference type="ARBA" id="ARBA00022793"/>
    </source>
</evidence>
<dbReference type="PROSITE" id="PS00906">
    <property type="entry name" value="UROD_1"/>
    <property type="match status" value="1"/>
</dbReference>
<feature type="domain" description="Uroporphyrinogen decarboxylase (URO-D)" evidence="13">
    <location>
        <begin position="24"/>
        <end position="33"/>
    </location>
</feature>
<dbReference type="UniPathway" id="UPA00251">
    <property type="reaction ID" value="UER00321"/>
</dbReference>